<comment type="caution">
    <text evidence="1">The sequence shown here is derived from an EMBL/GenBank/DDBJ whole genome shotgun (WGS) entry which is preliminary data.</text>
</comment>
<evidence type="ECO:0000313" key="1">
    <source>
        <dbReference type="EMBL" id="KAI3814699.1"/>
    </source>
</evidence>
<accession>A0ACB9J3E4</accession>
<organism evidence="1 2">
    <name type="scientific">Smallanthus sonchifolius</name>
    <dbReference type="NCBI Taxonomy" id="185202"/>
    <lineage>
        <taxon>Eukaryota</taxon>
        <taxon>Viridiplantae</taxon>
        <taxon>Streptophyta</taxon>
        <taxon>Embryophyta</taxon>
        <taxon>Tracheophyta</taxon>
        <taxon>Spermatophyta</taxon>
        <taxon>Magnoliopsida</taxon>
        <taxon>eudicotyledons</taxon>
        <taxon>Gunneridae</taxon>
        <taxon>Pentapetalae</taxon>
        <taxon>asterids</taxon>
        <taxon>campanulids</taxon>
        <taxon>Asterales</taxon>
        <taxon>Asteraceae</taxon>
        <taxon>Asteroideae</taxon>
        <taxon>Heliantheae alliance</taxon>
        <taxon>Millerieae</taxon>
        <taxon>Smallanthus</taxon>
    </lineage>
</organism>
<keyword evidence="2" id="KW-1185">Reference proteome</keyword>
<dbReference type="Proteomes" id="UP001056120">
    <property type="component" value="Linkage Group LG05"/>
</dbReference>
<dbReference type="EMBL" id="CM042022">
    <property type="protein sequence ID" value="KAI3814699.1"/>
    <property type="molecule type" value="Genomic_DNA"/>
</dbReference>
<proteinExistence type="predicted"/>
<evidence type="ECO:0000313" key="2">
    <source>
        <dbReference type="Proteomes" id="UP001056120"/>
    </source>
</evidence>
<name>A0ACB9J3E4_9ASTR</name>
<reference evidence="1 2" key="2">
    <citation type="journal article" date="2022" name="Mol. Ecol. Resour.">
        <title>The genomes of chicory, endive, great burdock and yacon provide insights into Asteraceae paleo-polyploidization history and plant inulin production.</title>
        <authorList>
            <person name="Fan W."/>
            <person name="Wang S."/>
            <person name="Wang H."/>
            <person name="Wang A."/>
            <person name="Jiang F."/>
            <person name="Liu H."/>
            <person name="Zhao H."/>
            <person name="Xu D."/>
            <person name="Zhang Y."/>
        </authorList>
    </citation>
    <scope>NUCLEOTIDE SEQUENCE [LARGE SCALE GENOMIC DNA]</scope>
    <source>
        <strain evidence="2">cv. Yunnan</strain>
        <tissue evidence="1">Leaves</tissue>
    </source>
</reference>
<reference evidence="2" key="1">
    <citation type="journal article" date="2022" name="Mol. Ecol. Resour.">
        <title>The genomes of chicory, endive, great burdock and yacon provide insights into Asteraceae palaeo-polyploidization history and plant inulin production.</title>
        <authorList>
            <person name="Fan W."/>
            <person name="Wang S."/>
            <person name="Wang H."/>
            <person name="Wang A."/>
            <person name="Jiang F."/>
            <person name="Liu H."/>
            <person name="Zhao H."/>
            <person name="Xu D."/>
            <person name="Zhang Y."/>
        </authorList>
    </citation>
    <scope>NUCLEOTIDE SEQUENCE [LARGE SCALE GENOMIC DNA]</scope>
    <source>
        <strain evidence="2">cv. Yunnan</strain>
    </source>
</reference>
<gene>
    <name evidence="1" type="ORF">L1987_14343</name>
</gene>
<sequence length="414" mass="48423">MPPDLILFHILPWLPCKTIVRFRSFCKQWHSFLNTRTFCNLHLHHHVTNKLLVKSITTPCKFFSIDCEAPHESLGLTTPFEASDPRYVSILTSCNGMICIGMKKRIYDQEYEDLMLWNPLTSDRIQRWRMNEEGDWTMVKTCLPKPSSNKHLKPLHLMRNGNWLIHFGGGLYSVDMDDYMINGDNSHPLNKSGCVSRKKGNTLRLLNRIRSSVDLWFFSIDCDAPDEGFSTLTLPFKASDPDNVSILASCNGMICIGMQKRISYVDEYADLILWNPLTSEYKTLSKTNSNRECYEKSCSCDGFRMYYSSSEDDYRLLRVTKSCNAYIYSLKSDSWRKIESTGLNWNFYQWMPSVLLDEKDPFVEDERRWRLDQCGDDLFAEPSDNYHMSPLHLMRNGNWLMHFGCYLYNVDMEK</sequence>
<protein>
    <submittedName>
        <fullName evidence="1">Uncharacterized protein</fullName>
    </submittedName>
</protein>